<feature type="transmembrane region" description="Helical" evidence="6">
    <location>
        <begin position="166"/>
        <end position="188"/>
    </location>
</feature>
<proteinExistence type="predicted"/>
<organism evidence="7 8">
    <name type="scientific">Colletotrichum nymphaeae SA-01</name>
    <dbReference type="NCBI Taxonomy" id="1460502"/>
    <lineage>
        <taxon>Eukaryota</taxon>
        <taxon>Fungi</taxon>
        <taxon>Dikarya</taxon>
        <taxon>Ascomycota</taxon>
        <taxon>Pezizomycotina</taxon>
        <taxon>Sordariomycetes</taxon>
        <taxon>Hypocreomycetidae</taxon>
        <taxon>Glomerellales</taxon>
        <taxon>Glomerellaceae</taxon>
        <taxon>Colletotrichum</taxon>
        <taxon>Colletotrichum acutatum species complex</taxon>
    </lineage>
</organism>
<keyword evidence="4 6" id="KW-1133">Transmembrane helix</keyword>
<comment type="caution">
    <text evidence="7">The sequence shown here is derived from an EMBL/GenBank/DDBJ whole genome shotgun (WGS) entry which is preliminary data.</text>
</comment>
<evidence type="ECO:0000256" key="4">
    <source>
        <dbReference type="ARBA" id="ARBA00022989"/>
    </source>
</evidence>
<dbReference type="PANTHER" id="PTHR43791">
    <property type="entry name" value="PERMEASE-RELATED"/>
    <property type="match status" value="1"/>
</dbReference>
<dbReference type="Proteomes" id="UP000070054">
    <property type="component" value="Unassembled WGS sequence"/>
</dbReference>
<feature type="transmembrane region" description="Helical" evidence="6">
    <location>
        <begin position="63"/>
        <end position="82"/>
    </location>
</feature>
<reference evidence="7 8" key="1">
    <citation type="submission" date="2014-02" db="EMBL/GenBank/DDBJ databases">
        <title>The genome sequence of Colletotrichum nymphaeae SA-01.</title>
        <authorList>
            <person name="Baroncelli R."/>
            <person name="Thon M.R."/>
        </authorList>
    </citation>
    <scope>NUCLEOTIDE SEQUENCE [LARGE SCALE GENOMIC DNA]</scope>
    <source>
        <strain evidence="7 8">SA-01</strain>
    </source>
</reference>
<evidence type="ECO:0000256" key="2">
    <source>
        <dbReference type="ARBA" id="ARBA00022448"/>
    </source>
</evidence>
<dbReference type="AlphaFoldDB" id="A0A135RPK0"/>
<dbReference type="EMBL" id="JEMN01001852">
    <property type="protein sequence ID" value="KXH25515.1"/>
    <property type="molecule type" value="Genomic_DNA"/>
</dbReference>
<dbReference type="GO" id="GO:0022857">
    <property type="term" value="F:transmembrane transporter activity"/>
    <property type="evidence" value="ECO:0007669"/>
    <property type="project" value="InterPro"/>
</dbReference>
<keyword evidence="8" id="KW-1185">Reference proteome</keyword>
<evidence type="ECO:0000256" key="1">
    <source>
        <dbReference type="ARBA" id="ARBA00004141"/>
    </source>
</evidence>
<dbReference type="PANTHER" id="PTHR43791:SF38">
    <property type="entry name" value="MAJOR FACILITATOR SUPERFAMILY (MFS) PROFILE DOMAIN-CONTAINING PROTEIN"/>
    <property type="match status" value="1"/>
</dbReference>
<keyword evidence="2" id="KW-0813">Transport</keyword>
<dbReference type="InterPro" id="IPR011701">
    <property type="entry name" value="MFS"/>
</dbReference>
<evidence type="ECO:0000256" key="5">
    <source>
        <dbReference type="ARBA" id="ARBA00023136"/>
    </source>
</evidence>
<protein>
    <recommendedName>
        <fullName evidence="9">Major facilitator superfamily (MFS) profile domain-containing protein</fullName>
    </recommendedName>
</protein>
<dbReference type="InterPro" id="IPR036259">
    <property type="entry name" value="MFS_trans_sf"/>
</dbReference>
<feature type="transmembrane region" description="Helical" evidence="6">
    <location>
        <begin position="134"/>
        <end position="154"/>
    </location>
</feature>
<comment type="subcellular location">
    <subcellularLocation>
        <location evidence="1">Membrane</location>
        <topology evidence="1">Multi-pass membrane protein</topology>
    </subcellularLocation>
</comment>
<dbReference type="Pfam" id="PF07690">
    <property type="entry name" value="MFS_1"/>
    <property type="match status" value="1"/>
</dbReference>
<feature type="transmembrane region" description="Helical" evidence="6">
    <location>
        <begin position="241"/>
        <end position="260"/>
    </location>
</feature>
<keyword evidence="3 6" id="KW-0812">Transmembrane</keyword>
<evidence type="ECO:0000313" key="7">
    <source>
        <dbReference type="EMBL" id="KXH25515.1"/>
    </source>
</evidence>
<feature type="transmembrane region" description="Helical" evidence="6">
    <location>
        <begin position="102"/>
        <end position="122"/>
    </location>
</feature>
<dbReference type="GO" id="GO:0016020">
    <property type="term" value="C:membrane"/>
    <property type="evidence" value="ECO:0007669"/>
    <property type="project" value="UniProtKB-SubCell"/>
</dbReference>
<dbReference type="OrthoDB" id="2985014at2759"/>
<evidence type="ECO:0000313" key="8">
    <source>
        <dbReference type="Proteomes" id="UP000070054"/>
    </source>
</evidence>
<evidence type="ECO:0000256" key="6">
    <source>
        <dbReference type="SAM" id="Phobius"/>
    </source>
</evidence>
<evidence type="ECO:0000256" key="3">
    <source>
        <dbReference type="ARBA" id="ARBA00022692"/>
    </source>
</evidence>
<gene>
    <name evidence="7" type="ORF">CNYM01_00296</name>
</gene>
<keyword evidence="5 6" id="KW-0472">Membrane</keyword>
<evidence type="ECO:0008006" key="9">
    <source>
        <dbReference type="Google" id="ProtNLM"/>
    </source>
</evidence>
<dbReference type="SUPFAM" id="SSF103473">
    <property type="entry name" value="MFS general substrate transporter"/>
    <property type="match status" value="1"/>
</dbReference>
<name>A0A135RPK0_9PEZI</name>
<accession>A0A135RPK0</accession>
<sequence length="281" mass="30907">MDLTMPQDLVPKPQDLASNYSIKNGHAIANELTLKDAEIVAALQCYVPGTAEEKRLVRKADMVLLPLLWWMYILAYLDRGNIANANAAGLSEDLGLSDNRRFFLGAIEAGLFPGALFLLTCWYTKKEVGKRFCIFYTSGCVAPALGGIMAGAVISRLEGARGISGWRWLLLIEGVVTVACGFGLYFVLPDYPRNSKLLTPEQRLLGHVRILHDQSSSTQAEDDGITPIQAFAAVLRDGRTWLFLVLYACNILGLTISYFIPTMLKGLGYTSITAQWITVPI</sequence>
<dbReference type="Gene3D" id="1.20.1250.20">
    <property type="entry name" value="MFS general substrate transporter like domains"/>
    <property type="match status" value="1"/>
</dbReference>